<dbReference type="OrthoDB" id="408152at2759"/>
<accession>A0A2C5Y469</accession>
<dbReference type="InterPro" id="IPR027417">
    <property type="entry name" value="P-loop_NTPase"/>
</dbReference>
<comment type="caution">
    <text evidence="1">The sequence shown here is derived from an EMBL/GenBank/DDBJ whole genome shotgun (WGS) entry which is preliminary data.</text>
</comment>
<dbReference type="PANTHER" id="PTHR36978:SF4">
    <property type="entry name" value="P-LOOP CONTAINING NUCLEOSIDE TRIPHOSPHATE HYDROLASE PROTEIN"/>
    <property type="match status" value="1"/>
</dbReference>
<protein>
    <recommendedName>
        <fullName evidence="3">NAD dependent epimerase/dehydratase</fullName>
    </recommendedName>
</protein>
<name>A0A2C5Y469_9HYPO</name>
<dbReference type="Proteomes" id="UP000224854">
    <property type="component" value="Unassembled WGS sequence"/>
</dbReference>
<dbReference type="Gene3D" id="3.40.50.300">
    <property type="entry name" value="P-loop containing nucleotide triphosphate hydrolases"/>
    <property type="match status" value="1"/>
</dbReference>
<dbReference type="PANTHER" id="PTHR36978">
    <property type="entry name" value="P-LOOP CONTAINING NUCLEOTIDE TRIPHOSPHATE HYDROLASE"/>
    <property type="match status" value="1"/>
</dbReference>
<dbReference type="AlphaFoldDB" id="A0A2C5Y469"/>
<dbReference type="InterPro" id="IPR040632">
    <property type="entry name" value="Sulfotransfer_4"/>
</dbReference>
<proteinExistence type="predicted"/>
<dbReference type="SUPFAM" id="SSF52540">
    <property type="entry name" value="P-loop containing nucleoside triphosphate hydrolases"/>
    <property type="match status" value="1"/>
</dbReference>
<dbReference type="Pfam" id="PF17784">
    <property type="entry name" value="Sulfotransfer_4"/>
    <property type="match status" value="1"/>
</dbReference>
<sequence length="267" mass="29308">MKVLSLGLPRTGSASMARALTILGYENVCHGLDLIEAASPKVFNLLDRACDATYPALPSYTGKAFSVDDWEELYRDCEASTDAAGVFAPQMMQCYPDAQVILAIRPFDKWYESVNDGLINTLLSPAASIVSAVLYPIFGSSPLSVLRKVLLGLLKAKTAQEARDNARSVYDYHHAYIKMNKPASQLLVYDIRDGWGPLCQFLGKPVPPDPFPRINERAAIRSVMFGLIVNDALFVAKKSIPWLLVAVTIGAGIYYKFISSPSSLFSF</sequence>
<gene>
    <name evidence="1" type="ORF">CDD82_5209</name>
</gene>
<reference evidence="1 2" key="1">
    <citation type="submission" date="2017-06" db="EMBL/GenBank/DDBJ databases">
        <title>Ant-infecting Ophiocordyceps genomes reveal a high diversity of potential behavioral manipulation genes and a possible major role for enterotoxins.</title>
        <authorList>
            <person name="De Bekker C."/>
            <person name="Evans H.C."/>
            <person name="Brachmann A."/>
            <person name="Hughes D.P."/>
        </authorList>
    </citation>
    <scope>NUCLEOTIDE SEQUENCE [LARGE SCALE GENOMIC DNA]</scope>
    <source>
        <strain evidence="1 2">1348a</strain>
    </source>
</reference>
<keyword evidence="2" id="KW-1185">Reference proteome</keyword>
<dbReference type="EMBL" id="NJEU01000047">
    <property type="protein sequence ID" value="PHH82669.1"/>
    <property type="molecule type" value="Genomic_DNA"/>
</dbReference>
<evidence type="ECO:0000313" key="1">
    <source>
        <dbReference type="EMBL" id="PHH82669.1"/>
    </source>
</evidence>
<evidence type="ECO:0008006" key="3">
    <source>
        <dbReference type="Google" id="ProtNLM"/>
    </source>
</evidence>
<evidence type="ECO:0000313" key="2">
    <source>
        <dbReference type="Proteomes" id="UP000224854"/>
    </source>
</evidence>
<organism evidence="1 2">
    <name type="scientific">Ophiocordyceps australis</name>
    <dbReference type="NCBI Taxonomy" id="1399860"/>
    <lineage>
        <taxon>Eukaryota</taxon>
        <taxon>Fungi</taxon>
        <taxon>Dikarya</taxon>
        <taxon>Ascomycota</taxon>
        <taxon>Pezizomycotina</taxon>
        <taxon>Sordariomycetes</taxon>
        <taxon>Hypocreomycetidae</taxon>
        <taxon>Hypocreales</taxon>
        <taxon>Ophiocordycipitaceae</taxon>
        <taxon>Ophiocordyceps</taxon>
    </lineage>
</organism>